<dbReference type="CDD" id="cd06261">
    <property type="entry name" value="TM_PBP2"/>
    <property type="match status" value="1"/>
</dbReference>
<organism evidence="9 10">
    <name type="scientific">Diplocloster modestus</name>
    <dbReference type="NCBI Taxonomy" id="2850322"/>
    <lineage>
        <taxon>Bacteria</taxon>
        <taxon>Bacillati</taxon>
        <taxon>Bacillota</taxon>
        <taxon>Clostridia</taxon>
        <taxon>Lachnospirales</taxon>
        <taxon>Lachnospiraceae</taxon>
        <taxon>Diplocloster</taxon>
    </lineage>
</organism>
<protein>
    <submittedName>
        <fullName evidence="9">ABC transporter permease subunit</fullName>
    </submittedName>
</protein>
<comment type="similarity">
    <text evidence="7">Belongs to the binding-protein-dependent transport system permease family.</text>
</comment>
<dbReference type="PANTHER" id="PTHR43227:SF11">
    <property type="entry name" value="BLL4140 PROTEIN"/>
    <property type="match status" value="1"/>
</dbReference>
<evidence type="ECO:0000256" key="1">
    <source>
        <dbReference type="ARBA" id="ARBA00004651"/>
    </source>
</evidence>
<accession>A0ABS6K8I9</accession>
<evidence type="ECO:0000256" key="7">
    <source>
        <dbReference type="RuleBase" id="RU363032"/>
    </source>
</evidence>
<evidence type="ECO:0000256" key="3">
    <source>
        <dbReference type="ARBA" id="ARBA00022475"/>
    </source>
</evidence>
<feature type="transmembrane region" description="Helical" evidence="7">
    <location>
        <begin position="296"/>
        <end position="315"/>
    </location>
</feature>
<feature type="transmembrane region" description="Helical" evidence="7">
    <location>
        <begin position="142"/>
        <end position="162"/>
    </location>
</feature>
<dbReference type="Pfam" id="PF00528">
    <property type="entry name" value="BPD_transp_1"/>
    <property type="match status" value="1"/>
</dbReference>
<feature type="transmembrane region" description="Helical" evidence="7">
    <location>
        <begin position="236"/>
        <end position="254"/>
    </location>
</feature>
<feature type="transmembrane region" description="Helical" evidence="7">
    <location>
        <begin position="106"/>
        <end position="130"/>
    </location>
</feature>
<evidence type="ECO:0000313" key="9">
    <source>
        <dbReference type="EMBL" id="MBU9726828.1"/>
    </source>
</evidence>
<dbReference type="Proteomes" id="UP001314681">
    <property type="component" value="Unassembled WGS sequence"/>
</dbReference>
<evidence type="ECO:0000313" key="10">
    <source>
        <dbReference type="Proteomes" id="UP001314681"/>
    </source>
</evidence>
<keyword evidence="4 7" id="KW-0812">Transmembrane</keyword>
<dbReference type="PANTHER" id="PTHR43227">
    <property type="entry name" value="BLL4140 PROTEIN"/>
    <property type="match status" value="1"/>
</dbReference>
<evidence type="ECO:0000256" key="5">
    <source>
        <dbReference type="ARBA" id="ARBA00022989"/>
    </source>
</evidence>
<keyword evidence="2 7" id="KW-0813">Transport</keyword>
<dbReference type="InterPro" id="IPR000515">
    <property type="entry name" value="MetI-like"/>
</dbReference>
<keyword evidence="3" id="KW-1003">Cell membrane</keyword>
<dbReference type="InterPro" id="IPR050809">
    <property type="entry name" value="UgpAE/MalFG_permease"/>
</dbReference>
<keyword evidence="6 7" id="KW-0472">Membrane</keyword>
<keyword evidence="10" id="KW-1185">Reference proteome</keyword>
<comment type="subcellular location">
    <subcellularLocation>
        <location evidence="1 7">Cell membrane</location>
        <topology evidence="1 7">Multi-pass membrane protein</topology>
    </subcellularLocation>
</comment>
<evidence type="ECO:0000256" key="4">
    <source>
        <dbReference type="ARBA" id="ARBA00022692"/>
    </source>
</evidence>
<dbReference type="InterPro" id="IPR035906">
    <property type="entry name" value="MetI-like_sf"/>
</dbReference>
<evidence type="ECO:0000256" key="2">
    <source>
        <dbReference type="ARBA" id="ARBA00022448"/>
    </source>
</evidence>
<comment type="caution">
    <text evidence="9">The sequence shown here is derived from an EMBL/GenBank/DDBJ whole genome shotgun (WGS) entry which is preliminary data.</text>
</comment>
<dbReference type="PROSITE" id="PS50928">
    <property type="entry name" value="ABC_TM1"/>
    <property type="match status" value="1"/>
</dbReference>
<dbReference type="Gene3D" id="1.10.3720.10">
    <property type="entry name" value="MetI-like"/>
    <property type="match status" value="1"/>
</dbReference>
<feature type="transmembrane region" description="Helical" evidence="7">
    <location>
        <begin position="41"/>
        <end position="60"/>
    </location>
</feature>
<keyword evidence="5 7" id="KW-1133">Transmembrane helix</keyword>
<evidence type="ECO:0000256" key="6">
    <source>
        <dbReference type="ARBA" id="ARBA00023136"/>
    </source>
</evidence>
<dbReference type="SUPFAM" id="SSF161098">
    <property type="entry name" value="MetI-like"/>
    <property type="match status" value="1"/>
</dbReference>
<feature type="domain" description="ABC transmembrane type-1" evidence="8">
    <location>
        <begin position="102"/>
        <end position="317"/>
    </location>
</feature>
<dbReference type="EMBL" id="JAHQCX010000007">
    <property type="protein sequence ID" value="MBU9726828.1"/>
    <property type="molecule type" value="Genomic_DNA"/>
</dbReference>
<evidence type="ECO:0000259" key="8">
    <source>
        <dbReference type="PROSITE" id="PS50928"/>
    </source>
</evidence>
<sequence>MEEDIGKDISKVISKDIRKNIIKNSTIKRAGSRPSKMKKSLWLYIFLIPGILCFLVFNYFPMYGVKIAFMDYSPIKGFADSPWVGLQNFRYLFSTESFYNVFKNSLVLSFLRLICGFPMPIILALMLNELRMKRFKKFSQTVLYVPYFISWVVLGGLIMNLLSPANGPVNNLIEMLGGERIAFLQSETYFRAVLIISDIWKTAGWGTIVYMAAISGIDAQMYEAASIEGAGMLRQMWHITLPTISPTIMVLLILQMGSVVKNGFEQIFMLYSPSVYSVADVFETYTYRMGLMEGRLSFSTAVGLFQSVVGLILVLTTNKVAQKIGEGEGALW</sequence>
<dbReference type="RefSeq" id="WP_238726897.1">
    <property type="nucleotide sequence ID" value="NZ_JAHQCX010000007.1"/>
</dbReference>
<name>A0ABS6K8I9_9FIRM</name>
<reference evidence="9 10" key="1">
    <citation type="submission" date="2021-06" db="EMBL/GenBank/DDBJ databases">
        <title>Description of novel taxa of the family Lachnospiraceae.</title>
        <authorList>
            <person name="Chaplin A.V."/>
            <person name="Sokolova S.R."/>
            <person name="Pikina A.P."/>
            <person name="Korzhanova M."/>
            <person name="Belova V."/>
            <person name="Korostin D."/>
            <person name="Efimov B.A."/>
        </authorList>
    </citation>
    <scope>NUCLEOTIDE SEQUENCE [LARGE SCALE GENOMIC DNA]</scope>
    <source>
        <strain evidence="9 10">ASD4241</strain>
    </source>
</reference>
<gene>
    <name evidence="9" type="ORF">KTH90_12455</name>
</gene>
<proteinExistence type="inferred from homology"/>